<dbReference type="Proteomes" id="UP001215280">
    <property type="component" value="Unassembled WGS sequence"/>
</dbReference>
<keyword evidence="2" id="KW-1185">Reference proteome</keyword>
<dbReference type="AlphaFoldDB" id="A0AAD7J336"/>
<reference evidence="1" key="1">
    <citation type="submission" date="2023-03" db="EMBL/GenBank/DDBJ databases">
        <title>Massive genome expansion in bonnet fungi (Mycena s.s.) driven by repeated elements and novel gene families across ecological guilds.</title>
        <authorList>
            <consortium name="Lawrence Berkeley National Laboratory"/>
            <person name="Harder C.B."/>
            <person name="Miyauchi S."/>
            <person name="Viragh M."/>
            <person name="Kuo A."/>
            <person name="Thoen E."/>
            <person name="Andreopoulos B."/>
            <person name="Lu D."/>
            <person name="Skrede I."/>
            <person name="Drula E."/>
            <person name="Henrissat B."/>
            <person name="Morin E."/>
            <person name="Kohler A."/>
            <person name="Barry K."/>
            <person name="LaButti K."/>
            <person name="Morin E."/>
            <person name="Salamov A."/>
            <person name="Lipzen A."/>
            <person name="Mereny Z."/>
            <person name="Hegedus B."/>
            <person name="Baldrian P."/>
            <person name="Stursova M."/>
            <person name="Weitz H."/>
            <person name="Taylor A."/>
            <person name="Grigoriev I.V."/>
            <person name="Nagy L.G."/>
            <person name="Martin F."/>
            <person name="Kauserud H."/>
        </authorList>
    </citation>
    <scope>NUCLEOTIDE SEQUENCE</scope>
    <source>
        <strain evidence="1">CBHHK188m</strain>
    </source>
</reference>
<dbReference type="EMBL" id="JARJLG010000062">
    <property type="protein sequence ID" value="KAJ7756074.1"/>
    <property type="molecule type" value="Genomic_DNA"/>
</dbReference>
<name>A0AAD7J336_9AGAR</name>
<proteinExistence type="predicted"/>
<accession>A0AAD7J336</accession>
<protein>
    <submittedName>
        <fullName evidence="1">Uncharacterized protein</fullName>
    </submittedName>
</protein>
<organism evidence="1 2">
    <name type="scientific">Mycena maculata</name>
    <dbReference type="NCBI Taxonomy" id="230809"/>
    <lineage>
        <taxon>Eukaryota</taxon>
        <taxon>Fungi</taxon>
        <taxon>Dikarya</taxon>
        <taxon>Basidiomycota</taxon>
        <taxon>Agaricomycotina</taxon>
        <taxon>Agaricomycetes</taxon>
        <taxon>Agaricomycetidae</taxon>
        <taxon>Agaricales</taxon>
        <taxon>Marasmiineae</taxon>
        <taxon>Mycenaceae</taxon>
        <taxon>Mycena</taxon>
    </lineage>
</organism>
<evidence type="ECO:0000313" key="1">
    <source>
        <dbReference type="EMBL" id="KAJ7756074.1"/>
    </source>
</evidence>
<gene>
    <name evidence="1" type="ORF">DFH07DRAFT_1060903</name>
</gene>
<evidence type="ECO:0000313" key="2">
    <source>
        <dbReference type="Proteomes" id="UP001215280"/>
    </source>
</evidence>
<comment type="caution">
    <text evidence="1">The sequence shown here is derived from an EMBL/GenBank/DDBJ whole genome shotgun (WGS) entry which is preliminary data.</text>
</comment>
<sequence>MQISPLQSTVLLALLSLIANDAVRYTLLALTICGALVYTVHLGHPSTQLRHLEDNIIHTEEMIRDAKSHCARDVQVGLMEQSVRLLDVKRTASMIQCRVLKSNTRTLEFNVMKFRLLSRDIAACAKDVKNIQTTAQLMVETERQNRYMEDIYDAEAMLAARCGRAEV</sequence>